<dbReference type="InterPro" id="IPR036390">
    <property type="entry name" value="WH_DNA-bd_sf"/>
</dbReference>
<dbReference type="Gene3D" id="1.10.10.10">
    <property type="entry name" value="Winged helix-like DNA-binding domain superfamily/Winged helix DNA-binding domain"/>
    <property type="match status" value="1"/>
</dbReference>
<sequence length="89" mass="10570">MMGKKLYINDRACFFDQGMDRFNNYWSVVFNPVKERYIKINPSGYKILKVIEENPSISFSELLSRLQVEENSLKRFLENMVQEKIVLVS</sequence>
<gene>
    <name evidence="1" type="ORF">ENV41_04895</name>
</gene>
<name>A0A7V3N5L3_UNCC3</name>
<dbReference type="EMBL" id="DTGG01000152">
    <property type="protein sequence ID" value="HFZ09448.1"/>
    <property type="molecule type" value="Genomic_DNA"/>
</dbReference>
<evidence type="ECO:0000313" key="1">
    <source>
        <dbReference type="EMBL" id="HFZ09448.1"/>
    </source>
</evidence>
<protein>
    <submittedName>
        <fullName evidence="1">PqqD family protein</fullName>
    </submittedName>
</protein>
<reference evidence="1" key="1">
    <citation type="journal article" date="2020" name="mSystems">
        <title>Genome- and Community-Level Interaction Insights into Carbon Utilization and Element Cycling Functions of Hydrothermarchaeota in Hydrothermal Sediment.</title>
        <authorList>
            <person name="Zhou Z."/>
            <person name="Liu Y."/>
            <person name="Xu W."/>
            <person name="Pan J."/>
            <person name="Luo Z.H."/>
            <person name="Li M."/>
        </authorList>
    </citation>
    <scope>NUCLEOTIDE SEQUENCE [LARGE SCALE GENOMIC DNA]</scope>
    <source>
        <strain evidence="1">SpSt-757</strain>
    </source>
</reference>
<dbReference type="SUPFAM" id="SSF46785">
    <property type="entry name" value="Winged helix' DNA-binding domain"/>
    <property type="match status" value="1"/>
</dbReference>
<dbReference type="AlphaFoldDB" id="A0A7V3N5L3"/>
<comment type="caution">
    <text evidence="1">The sequence shown here is derived from an EMBL/GenBank/DDBJ whole genome shotgun (WGS) entry which is preliminary data.</text>
</comment>
<organism evidence="1">
    <name type="scientific">candidate division CPR3 bacterium</name>
    <dbReference type="NCBI Taxonomy" id="2268181"/>
    <lineage>
        <taxon>Bacteria</taxon>
        <taxon>Bacteria division CPR3</taxon>
    </lineage>
</organism>
<proteinExistence type="predicted"/>
<accession>A0A7V3N5L3</accession>
<dbReference type="Pfam" id="PF13412">
    <property type="entry name" value="HTH_24"/>
    <property type="match status" value="1"/>
</dbReference>
<dbReference type="InterPro" id="IPR036388">
    <property type="entry name" value="WH-like_DNA-bd_sf"/>
</dbReference>